<sequence>MRRSVFFMGRNLTRRHLNACRSPLLTGYVRTTSLSCTAHGLTASPLSSGALLGSATASGSPLRMEDVTESIMNYTVATLLAQGMCAALITKFSCMQNISTCVIACERVFMSLPADGEKKSVC</sequence>
<evidence type="ECO:0000313" key="2">
    <source>
        <dbReference type="Proteomes" id="UP000192257"/>
    </source>
</evidence>
<gene>
    <name evidence="1" type="ORF">TM35_000191220</name>
</gene>
<dbReference type="EMBL" id="NBCO01000019">
    <property type="protein sequence ID" value="ORC87878.1"/>
    <property type="molecule type" value="Genomic_DNA"/>
</dbReference>
<accession>A0A1X0NTL3</accession>
<protein>
    <submittedName>
        <fullName evidence="1">Uncharacterized protein</fullName>
    </submittedName>
</protein>
<dbReference type="GeneID" id="39986400"/>
<dbReference type="VEuPathDB" id="TriTrypDB:TM35_000191220"/>
<proteinExistence type="predicted"/>
<dbReference type="AlphaFoldDB" id="A0A1X0NTL3"/>
<dbReference type="OrthoDB" id="277602at2759"/>
<keyword evidence="2" id="KW-1185">Reference proteome</keyword>
<comment type="caution">
    <text evidence="1">The sequence shown here is derived from an EMBL/GenBank/DDBJ whole genome shotgun (WGS) entry which is preliminary data.</text>
</comment>
<dbReference type="RefSeq" id="XP_028881944.1">
    <property type="nucleotide sequence ID" value="XM_029026620.1"/>
</dbReference>
<name>A0A1X0NTL3_9TRYP</name>
<reference evidence="1 2" key="1">
    <citation type="submission" date="2017-03" db="EMBL/GenBank/DDBJ databases">
        <title>An alternative strategy for trypanosome survival in the mammalian bloodstream revealed through genome and transcriptome analysis of the ubiquitous bovine parasite Trypanosoma (Megatrypanum) theileri.</title>
        <authorList>
            <person name="Kelly S."/>
            <person name="Ivens A."/>
            <person name="Mott A."/>
            <person name="O'Neill E."/>
            <person name="Emms D."/>
            <person name="Macleod O."/>
            <person name="Voorheis P."/>
            <person name="Matthews J."/>
            <person name="Matthews K."/>
            <person name="Carrington M."/>
        </authorList>
    </citation>
    <scope>NUCLEOTIDE SEQUENCE [LARGE SCALE GENOMIC DNA]</scope>
    <source>
        <strain evidence="1">Edinburgh</strain>
    </source>
</reference>
<organism evidence="1 2">
    <name type="scientific">Trypanosoma theileri</name>
    <dbReference type="NCBI Taxonomy" id="67003"/>
    <lineage>
        <taxon>Eukaryota</taxon>
        <taxon>Discoba</taxon>
        <taxon>Euglenozoa</taxon>
        <taxon>Kinetoplastea</taxon>
        <taxon>Metakinetoplastina</taxon>
        <taxon>Trypanosomatida</taxon>
        <taxon>Trypanosomatidae</taxon>
        <taxon>Trypanosoma</taxon>
    </lineage>
</organism>
<dbReference type="Proteomes" id="UP000192257">
    <property type="component" value="Unassembled WGS sequence"/>
</dbReference>
<evidence type="ECO:0000313" key="1">
    <source>
        <dbReference type="EMBL" id="ORC87878.1"/>
    </source>
</evidence>